<name>A0A1N6JYT9_9BACT</name>
<gene>
    <name evidence="1" type="ORF">SAMN04488055_4704</name>
</gene>
<proteinExistence type="predicted"/>
<keyword evidence="2" id="KW-1185">Reference proteome</keyword>
<sequence>MLFHLSTQHFPNAIRTTDIPREYADISLSNHTRNVTIDDACTLIHQTVREQGYSLWVNNFFIHQPLSLYVLSMEKMYSLYYSIENTVNFSSRGQMRHIRPEEFCLLDLSPGFHYGRFEKGTYRSLHVMVDEPNKGILSDQEYVAALLREHYFDTYI</sequence>
<evidence type="ECO:0000313" key="1">
    <source>
        <dbReference type="EMBL" id="SIO49391.1"/>
    </source>
</evidence>
<accession>A0A1N6JYT9</accession>
<dbReference type="Proteomes" id="UP000185003">
    <property type="component" value="Unassembled WGS sequence"/>
</dbReference>
<dbReference type="RefSeq" id="WP_143197558.1">
    <property type="nucleotide sequence ID" value="NZ_FSRA01000002.1"/>
</dbReference>
<dbReference type="EMBL" id="FSRA01000002">
    <property type="protein sequence ID" value="SIO49391.1"/>
    <property type="molecule type" value="Genomic_DNA"/>
</dbReference>
<protein>
    <submittedName>
        <fullName evidence="1">Uncharacterized protein</fullName>
    </submittedName>
</protein>
<organism evidence="1 2">
    <name type="scientific">Chitinophaga niabensis</name>
    <dbReference type="NCBI Taxonomy" id="536979"/>
    <lineage>
        <taxon>Bacteria</taxon>
        <taxon>Pseudomonadati</taxon>
        <taxon>Bacteroidota</taxon>
        <taxon>Chitinophagia</taxon>
        <taxon>Chitinophagales</taxon>
        <taxon>Chitinophagaceae</taxon>
        <taxon>Chitinophaga</taxon>
    </lineage>
</organism>
<dbReference type="AlphaFoldDB" id="A0A1N6JYT9"/>
<reference evidence="1 2" key="1">
    <citation type="submission" date="2016-11" db="EMBL/GenBank/DDBJ databases">
        <authorList>
            <person name="Jaros S."/>
            <person name="Januszkiewicz K."/>
            <person name="Wedrychowicz H."/>
        </authorList>
    </citation>
    <scope>NUCLEOTIDE SEQUENCE [LARGE SCALE GENOMIC DNA]</scope>
    <source>
        <strain evidence="1 2">DSM 24787</strain>
    </source>
</reference>
<evidence type="ECO:0000313" key="2">
    <source>
        <dbReference type="Proteomes" id="UP000185003"/>
    </source>
</evidence>
<dbReference type="STRING" id="536979.SAMN04488055_4704"/>